<evidence type="ECO:0000256" key="1">
    <source>
        <dbReference type="ARBA" id="ARBA00004127"/>
    </source>
</evidence>
<keyword evidence="12" id="KW-1185">Reference proteome</keyword>
<organism evidence="10 12">
    <name type="scientific">Medicago truncatula</name>
    <name type="common">Barrel medic</name>
    <name type="synonym">Medicago tribuloides</name>
    <dbReference type="NCBI Taxonomy" id="3880"/>
    <lineage>
        <taxon>Eukaryota</taxon>
        <taxon>Viridiplantae</taxon>
        <taxon>Streptophyta</taxon>
        <taxon>Embryophyta</taxon>
        <taxon>Tracheophyta</taxon>
        <taxon>Spermatophyta</taxon>
        <taxon>Magnoliopsida</taxon>
        <taxon>eudicotyledons</taxon>
        <taxon>Gunneridae</taxon>
        <taxon>Pentapetalae</taxon>
        <taxon>rosids</taxon>
        <taxon>fabids</taxon>
        <taxon>Fabales</taxon>
        <taxon>Fabaceae</taxon>
        <taxon>Papilionoideae</taxon>
        <taxon>50 kb inversion clade</taxon>
        <taxon>NPAAA clade</taxon>
        <taxon>Hologalegina</taxon>
        <taxon>IRL clade</taxon>
        <taxon>Trifolieae</taxon>
        <taxon>Medicago</taxon>
    </lineage>
</organism>
<evidence type="ECO:0000256" key="7">
    <source>
        <dbReference type="ARBA" id="ARBA00022989"/>
    </source>
</evidence>
<dbReference type="PANTHER" id="PTHR10791:SF236">
    <property type="entry name" value="BIDIRECTIONAL SUGAR TRANSPORTER SWEET8"/>
    <property type="match status" value="1"/>
</dbReference>
<accession>A0A072UGH8</accession>
<comment type="similarity">
    <text evidence="2 9">Belongs to the SWEET sugar transporter family.</text>
</comment>
<reference evidence="11" key="3">
    <citation type="submission" date="2015-04" db="UniProtKB">
        <authorList>
            <consortium name="EnsemblPlants"/>
        </authorList>
    </citation>
    <scope>IDENTIFICATION</scope>
    <source>
        <strain evidence="11">cv. Jemalong A17</strain>
    </source>
</reference>
<dbReference type="GO" id="GO:0051119">
    <property type="term" value="F:sugar transmembrane transporter activity"/>
    <property type="evidence" value="ECO:0000318"/>
    <property type="project" value="GO_Central"/>
</dbReference>
<dbReference type="GO" id="GO:0012505">
    <property type="term" value="C:endomembrane system"/>
    <property type="evidence" value="ECO:0007669"/>
    <property type="project" value="UniProtKB-SubCell"/>
</dbReference>
<feature type="transmembrane region" description="Helical" evidence="9">
    <location>
        <begin position="112"/>
        <end position="131"/>
    </location>
</feature>
<dbReference type="EnsemblPlants" id="KEH24855">
    <property type="protein sequence ID" value="KEH24855"/>
    <property type="gene ID" value="MTR_6g007610"/>
</dbReference>
<keyword evidence="4 9" id="KW-0762">Sugar transport</keyword>
<dbReference type="InterPro" id="IPR047664">
    <property type="entry name" value="SWEET"/>
</dbReference>
<dbReference type="GO" id="GO:0016020">
    <property type="term" value="C:membrane"/>
    <property type="evidence" value="ECO:0000318"/>
    <property type="project" value="GO_Central"/>
</dbReference>
<evidence type="ECO:0000256" key="8">
    <source>
        <dbReference type="ARBA" id="ARBA00023136"/>
    </source>
</evidence>
<dbReference type="HOGENOM" id="CLU_048643_1_0_1"/>
<dbReference type="Proteomes" id="UP000002051">
    <property type="component" value="Chromosome 6"/>
</dbReference>
<feature type="transmembrane region" description="Helical" evidence="9">
    <location>
        <begin position="85"/>
        <end position="105"/>
    </location>
</feature>
<keyword evidence="3 9" id="KW-0813">Transport</keyword>
<dbReference type="KEGG" id="mtr:25495181"/>
<evidence type="ECO:0000256" key="4">
    <source>
        <dbReference type="ARBA" id="ARBA00022597"/>
    </source>
</evidence>
<evidence type="ECO:0000256" key="5">
    <source>
        <dbReference type="ARBA" id="ARBA00022692"/>
    </source>
</evidence>
<feature type="transmembrane region" description="Helical" evidence="9">
    <location>
        <begin position="12"/>
        <end position="34"/>
    </location>
</feature>
<evidence type="ECO:0000256" key="9">
    <source>
        <dbReference type="RuleBase" id="RU910715"/>
    </source>
</evidence>
<protein>
    <recommendedName>
        <fullName evidence="9">Bidirectional sugar transporter SWEET</fullName>
    </recommendedName>
</protein>
<evidence type="ECO:0000256" key="2">
    <source>
        <dbReference type="ARBA" id="ARBA00007809"/>
    </source>
</evidence>
<feature type="transmembrane region" description="Helical" evidence="9">
    <location>
        <begin position="171"/>
        <end position="192"/>
    </location>
</feature>
<dbReference type="GO" id="GO:0005886">
    <property type="term" value="C:plasma membrane"/>
    <property type="evidence" value="ECO:0007669"/>
    <property type="project" value="UniProtKB-SubCell"/>
</dbReference>
<dbReference type="PANTHER" id="PTHR10791">
    <property type="entry name" value="RAG1-ACTIVATING PROTEIN 1"/>
    <property type="match status" value="1"/>
</dbReference>
<comment type="function">
    <text evidence="9">Mediates both low-affinity uptake and efflux of sugar across the membrane.</text>
</comment>
<dbReference type="InterPro" id="IPR004316">
    <property type="entry name" value="SWEET_rpt"/>
</dbReference>
<keyword evidence="8 9" id="KW-0472">Membrane</keyword>
<evidence type="ECO:0000313" key="11">
    <source>
        <dbReference type="EnsemblPlants" id="KEH24855"/>
    </source>
</evidence>
<name>A0A072UGH8_MEDTR</name>
<sequence>MVNALIVRDVVGLIGNVIYFGLLLSPIPTLVKIIKKRDVEEFKSDTYIAIVLNCAFWVFHGLPFVHPDRILVVANVIGLNFSFDIINVIGLVLGFFYITIFYICANNEGRELLINKAFFFGFVVLVTMFTLDDTNKRSLVVGIIFNFLNVIMYVSPLAVMENVIKTKSVKYMPFLPSLAIFLNGLCWTTYALINPFDIYLLVSNGIGAISGFVQLILYVYFWCKGENKNDDANHDSDSAV</sequence>
<proteinExistence type="inferred from homology"/>
<feature type="transmembrane region" description="Helical" evidence="9">
    <location>
        <begin position="198"/>
        <end position="221"/>
    </location>
</feature>
<evidence type="ECO:0000313" key="10">
    <source>
        <dbReference type="EMBL" id="KEH24855.1"/>
    </source>
</evidence>
<comment type="subcellular location">
    <subcellularLocation>
        <location evidence="9">Cell membrane</location>
        <topology evidence="9">Multi-pass membrane protein</topology>
    </subcellularLocation>
    <subcellularLocation>
        <location evidence="1">Endomembrane system</location>
        <topology evidence="1">Multi-pass membrane protein</topology>
    </subcellularLocation>
</comment>
<dbReference type="Pfam" id="PF03083">
    <property type="entry name" value="MtN3_slv"/>
    <property type="match status" value="2"/>
</dbReference>
<keyword evidence="7 9" id="KW-1133">Transmembrane helix</keyword>
<feature type="transmembrane region" description="Helical" evidence="9">
    <location>
        <begin position="137"/>
        <end position="159"/>
    </location>
</feature>
<dbReference type="Gene3D" id="1.20.1280.290">
    <property type="match status" value="2"/>
</dbReference>
<gene>
    <name evidence="11" type="primary">25495181</name>
    <name evidence="10" type="ordered locus">MTR_6g007610</name>
</gene>
<reference evidence="10 12" key="1">
    <citation type="journal article" date="2011" name="Nature">
        <title>The Medicago genome provides insight into the evolution of rhizobial symbioses.</title>
        <authorList>
            <person name="Young N.D."/>
            <person name="Debelle F."/>
            <person name="Oldroyd G.E."/>
            <person name="Geurts R."/>
            <person name="Cannon S.B."/>
            <person name="Udvardi M.K."/>
            <person name="Benedito V.A."/>
            <person name="Mayer K.F."/>
            <person name="Gouzy J."/>
            <person name="Schoof H."/>
            <person name="Van de Peer Y."/>
            <person name="Proost S."/>
            <person name="Cook D.R."/>
            <person name="Meyers B.C."/>
            <person name="Spannagl M."/>
            <person name="Cheung F."/>
            <person name="De Mita S."/>
            <person name="Krishnakumar V."/>
            <person name="Gundlach H."/>
            <person name="Zhou S."/>
            <person name="Mudge J."/>
            <person name="Bharti A.K."/>
            <person name="Murray J.D."/>
            <person name="Naoumkina M.A."/>
            <person name="Rosen B."/>
            <person name="Silverstein K.A."/>
            <person name="Tang H."/>
            <person name="Rombauts S."/>
            <person name="Zhao P.X."/>
            <person name="Zhou P."/>
            <person name="Barbe V."/>
            <person name="Bardou P."/>
            <person name="Bechner M."/>
            <person name="Bellec A."/>
            <person name="Berger A."/>
            <person name="Berges H."/>
            <person name="Bidwell S."/>
            <person name="Bisseling T."/>
            <person name="Choisne N."/>
            <person name="Couloux A."/>
            <person name="Denny R."/>
            <person name="Deshpande S."/>
            <person name="Dai X."/>
            <person name="Doyle J.J."/>
            <person name="Dudez A.M."/>
            <person name="Farmer A.D."/>
            <person name="Fouteau S."/>
            <person name="Franken C."/>
            <person name="Gibelin C."/>
            <person name="Gish J."/>
            <person name="Goldstein S."/>
            <person name="Gonzalez A.J."/>
            <person name="Green P.J."/>
            <person name="Hallab A."/>
            <person name="Hartog M."/>
            <person name="Hua A."/>
            <person name="Humphray S.J."/>
            <person name="Jeong D.H."/>
            <person name="Jing Y."/>
            <person name="Jocker A."/>
            <person name="Kenton S.M."/>
            <person name="Kim D.J."/>
            <person name="Klee K."/>
            <person name="Lai H."/>
            <person name="Lang C."/>
            <person name="Lin S."/>
            <person name="Macmil S.L."/>
            <person name="Magdelenat G."/>
            <person name="Matthews L."/>
            <person name="McCorrison J."/>
            <person name="Monaghan E.L."/>
            <person name="Mun J.H."/>
            <person name="Najar F.Z."/>
            <person name="Nicholson C."/>
            <person name="Noirot C."/>
            <person name="O'Bleness M."/>
            <person name="Paule C.R."/>
            <person name="Poulain J."/>
            <person name="Prion F."/>
            <person name="Qin B."/>
            <person name="Qu C."/>
            <person name="Retzel E.F."/>
            <person name="Riddle C."/>
            <person name="Sallet E."/>
            <person name="Samain S."/>
            <person name="Samson N."/>
            <person name="Sanders I."/>
            <person name="Saurat O."/>
            <person name="Scarpelli C."/>
            <person name="Schiex T."/>
            <person name="Segurens B."/>
            <person name="Severin A.J."/>
            <person name="Sherrier D.J."/>
            <person name="Shi R."/>
            <person name="Sims S."/>
            <person name="Singer S.R."/>
            <person name="Sinharoy S."/>
            <person name="Sterck L."/>
            <person name="Viollet A."/>
            <person name="Wang B.B."/>
            <person name="Wang K."/>
            <person name="Wang M."/>
            <person name="Wang X."/>
            <person name="Warfsmann J."/>
            <person name="Weissenbach J."/>
            <person name="White D.D."/>
            <person name="White J.D."/>
            <person name="Wiley G.B."/>
            <person name="Wincker P."/>
            <person name="Xing Y."/>
            <person name="Yang L."/>
            <person name="Yao Z."/>
            <person name="Ying F."/>
            <person name="Zhai J."/>
            <person name="Zhou L."/>
            <person name="Zuber A."/>
            <person name="Denarie J."/>
            <person name="Dixon R.A."/>
            <person name="May G.D."/>
            <person name="Schwartz D.C."/>
            <person name="Rogers J."/>
            <person name="Quetier F."/>
            <person name="Town C.D."/>
            <person name="Roe B.A."/>
        </authorList>
    </citation>
    <scope>NUCLEOTIDE SEQUENCE [LARGE SCALE GENOMIC DNA]</scope>
    <source>
        <strain evidence="10">A17</strain>
        <strain evidence="11 12">cv. Jemalong A17</strain>
    </source>
</reference>
<reference evidence="10 12" key="2">
    <citation type="journal article" date="2014" name="BMC Genomics">
        <title>An improved genome release (version Mt4.0) for the model legume Medicago truncatula.</title>
        <authorList>
            <person name="Tang H."/>
            <person name="Krishnakumar V."/>
            <person name="Bidwell S."/>
            <person name="Rosen B."/>
            <person name="Chan A."/>
            <person name="Zhou S."/>
            <person name="Gentzbittel L."/>
            <person name="Childs K.L."/>
            <person name="Yandell M."/>
            <person name="Gundlach H."/>
            <person name="Mayer K.F."/>
            <person name="Schwartz D.C."/>
            <person name="Town C.D."/>
        </authorList>
    </citation>
    <scope>GENOME REANNOTATION</scope>
    <source>
        <strain evidence="10">A17</strain>
        <strain evidence="11 12">cv. Jemalong A17</strain>
    </source>
</reference>
<keyword evidence="6" id="KW-0677">Repeat</keyword>
<dbReference type="AlphaFoldDB" id="A0A072UGH8"/>
<evidence type="ECO:0000256" key="6">
    <source>
        <dbReference type="ARBA" id="ARBA00022737"/>
    </source>
</evidence>
<evidence type="ECO:0000256" key="3">
    <source>
        <dbReference type="ARBA" id="ARBA00022448"/>
    </source>
</evidence>
<evidence type="ECO:0000313" key="12">
    <source>
        <dbReference type="Proteomes" id="UP000002051"/>
    </source>
</evidence>
<dbReference type="GO" id="GO:0051260">
    <property type="term" value="P:protein homooligomerization"/>
    <property type="evidence" value="ECO:0007669"/>
    <property type="project" value="UniProtKB-ARBA"/>
</dbReference>
<dbReference type="EMBL" id="CM001222">
    <property type="protein sequence ID" value="KEH24855.1"/>
    <property type="molecule type" value="Genomic_DNA"/>
</dbReference>
<dbReference type="OrthoDB" id="409725at2759"/>
<keyword evidence="5 9" id="KW-0812">Transmembrane</keyword>
<dbReference type="FunFam" id="1.20.1280.290:FF:000002">
    <property type="entry name" value="Bidirectional sugar transporter SWEET"/>
    <property type="match status" value="1"/>
</dbReference>
<dbReference type="GO" id="GO:0008643">
    <property type="term" value="P:carbohydrate transport"/>
    <property type="evidence" value="ECO:0000318"/>
    <property type="project" value="GO_Central"/>
</dbReference>
<feature type="transmembrane region" description="Helical" evidence="9">
    <location>
        <begin position="46"/>
        <end position="65"/>
    </location>
</feature>